<dbReference type="GO" id="GO:0003729">
    <property type="term" value="F:mRNA binding"/>
    <property type="evidence" value="ECO:0007669"/>
    <property type="project" value="InterPro"/>
</dbReference>
<dbReference type="InterPro" id="IPR012933">
    <property type="entry name" value="HicA_mRNA_interferase"/>
</dbReference>
<accession>A0A3Q8SPX0</accession>
<evidence type="ECO:0000313" key="3">
    <source>
        <dbReference type="Proteomes" id="UP000267945"/>
    </source>
</evidence>
<dbReference type="EMBL" id="BLYO01000299">
    <property type="protein sequence ID" value="GFO99616.1"/>
    <property type="molecule type" value="Genomic_DNA"/>
</dbReference>
<evidence type="ECO:0008006" key="4">
    <source>
        <dbReference type="Google" id="ProtNLM"/>
    </source>
</evidence>
<dbReference type="Proteomes" id="UP000267945">
    <property type="component" value="Chromosome"/>
</dbReference>
<dbReference type="Proteomes" id="UP000618094">
    <property type="component" value="Unassembled WGS sequence"/>
</dbReference>
<gene>
    <name evidence="1" type="ORF">LH5_01135</name>
    <name evidence="2" type="ORF">LHEH8_13720</name>
</gene>
<dbReference type="AlphaFoldDB" id="A0A3Q8SPX0"/>
<dbReference type="RefSeq" id="WP_014919354.1">
    <property type="nucleotide sequence ID" value="NZ_BLYO01000299.1"/>
</dbReference>
<dbReference type="Pfam" id="PF07927">
    <property type="entry name" value="HicA_toxin"/>
    <property type="match status" value="1"/>
</dbReference>
<name>A0A3Q8SPX0_LACHE</name>
<reference evidence="2" key="2">
    <citation type="submission" date="2020-07" db="EMBL/GenBank/DDBJ databases">
        <title>Draft genome sequence of Lactobacillus helveticus strain H-8.</title>
        <authorList>
            <person name="Endo A."/>
            <person name="Maeno S."/>
            <person name="Kido Y."/>
        </authorList>
    </citation>
    <scope>NUCLEOTIDE SEQUENCE</scope>
    <source>
        <strain evidence="2">H-8</strain>
    </source>
</reference>
<sequence length="83" mass="9499">MGHKQTIRKLKSRSNSITFSELASLLESLGFHQDNKGRTSGSRVKFLNKNGVPIYLHKPHPRKTLLAYQVKEVVEILKEENIL</sequence>
<protein>
    <recommendedName>
        <fullName evidence="4">Type II toxin-antitoxin system HicA family toxin</fullName>
    </recommendedName>
</protein>
<evidence type="ECO:0000313" key="2">
    <source>
        <dbReference type="EMBL" id="GFO99616.1"/>
    </source>
</evidence>
<dbReference type="EMBL" id="CP019581">
    <property type="protein sequence ID" value="AZK91377.1"/>
    <property type="molecule type" value="Genomic_DNA"/>
</dbReference>
<proteinExistence type="predicted"/>
<organism evidence="1 3">
    <name type="scientific">Lactobacillus helveticus</name>
    <name type="common">Lactobacillus suntoryeus</name>
    <dbReference type="NCBI Taxonomy" id="1587"/>
    <lineage>
        <taxon>Bacteria</taxon>
        <taxon>Bacillati</taxon>
        <taxon>Bacillota</taxon>
        <taxon>Bacilli</taxon>
        <taxon>Lactobacillales</taxon>
        <taxon>Lactobacillaceae</taxon>
        <taxon>Lactobacillus</taxon>
    </lineage>
</organism>
<evidence type="ECO:0000313" key="1">
    <source>
        <dbReference type="EMBL" id="AZK91377.1"/>
    </source>
</evidence>
<reference evidence="1 3" key="1">
    <citation type="submission" date="2017-02" db="EMBL/GenBank/DDBJ databases">
        <title>Complete genome sequence of Lactobacillus helveticus.</title>
        <authorList>
            <person name="Kim J.F."/>
            <person name="Chung Y."/>
            <person name="Kwak M."/>
        </authorList>
    </citation>
    <scope>NUCLEOTIDE SEQUENCE [LARGE SCALE GENOMIC DNA]</scope>
    <source>
        <strain evidence="1 3">LH5</strain>
    </source>
</reference>
<dbReference type="GeneID" id="99757295"/>